<keyword evidence="5" id="KW-1185">Reference proteome</keyword>
<evidence type="ECO:0000313" key="5">
    <source>
        <dbReference type="Proteomes" id="UP000749646"/>
    </source>
</evidence>
<dbReference type="Proteomes" id="UP000749646">
    <property type="component" value="Unassembled WGS sequence"/>
</dbReference>
<dbReference type="PANTHER" id="PTHR11567:SF110">
    <property type="entry name" value="2-PHOSPHOXYLOSE PHOSPHATASE 1"/>
    <property type="match status" value="1"/>
</dbReference>
<comment type="caution">
    <text evidence="4">The sequence shown here is derived from an EMBL/GenBank/DDBJ whole genome shotgun (WGS) entry which is preliminary data.</text>
</comment>
<feature type="coiled-coil region" evidence="3">
    <location>
        <begin position="274"/>
        <end position="301"/>
    </location>
</feature>
<keyword evidence="2" id="KW-0378">Hydrolase</keyword>
<sequence>MIIETRTATILFALTVGGLLLTIARYKGSSSQPLTFELLNQVADDLLKQVDGQNNNNNDYNYCQAQRPALNTFPEPKFKGSTLVNSQLFIRHGDRTPSAVNPRDLDLTWECAKTNAYAFTGIGTDEAEKAPFHYANVVAHQIITIPQKSPFATQMWKGSCLPGQLTPVGAMQHRRLGTVLRQIYVDKFKLLPATFDPEAVYIRSTEGLCIPYIPAMRLSSADVWRTKQSAENLMAGMYGIQSPSSTTPPPVLQIHTLPIEIDYLTMNTNACPRLSKIKSEMEKASQVLKRLKADTVEFKKELINILGVETFMSGYMDTVLPRVCHGKPLQCLPNEANEESKCITKASVTRILEVIGVETTETFRDAEGITEVLRLGIGPFVDEIKQNLLHAKANGKVRFSFYSGHDTTILPLLGVLDSLDMRWPPYASSILVELWRTPRDEHYIRVLYNGVVLQTKSKWCDLEWCPFEAFIGQLEKFAITDVTTMCQNPK</sequence>
<dbReference type="InterPro" id="IPR029033">
    <property type="entry name" value="His_PPase_superfam"/>
</dbReference>
<gene>
    <name evidence="4" type="ORF">BGZ65_002203</name>
</gene>
<organism evidence="4 5">
    <name type="scientific">Modicella reniformis</name>
    <dbReference type="NCBI Taxonomy" id="1440133"/>
    <lineage>
        <taxon>Eukaryota</taxon>
        <taxon>Fungi</taxon>
        <taxon>Fungi incertae sedis</taxon>
        <taxon>Mucoromycota</taxon>
        <taxon>Mortierellomycotina</taxon>
        <taxon>Mortierellomycetes</taxon>
        <taxon>Mortierellales</taxon>
        <taxon>Mortierellaceae</taxon>
        <taxon>Modicella</taxon>
    </lineage>
</organism>
<dbReference type="Gene3D" id="3.40.50.1240">
    <property type="entry name" value="Phosphoglycerate mutase-like"/>
    <property type="match status" value="1"/>
</dbReference>
<dbReference type="AlphaFoldDB" id="A0A9P6MM62"/>
<proteinExistence type="inferred from homology"/>
<dbReference type="PANTHER" id="PTHR11567">
    <property type="entry name" value="ACID PHOSPHATASE-RELATED"/>
    <property type="match status" value="1"/>
</dbReference>
<keyword evidence="3" id="KW-0175">Coiled coil</keyword>
<dbReference type="InterPro" id="IPR050645">
    <property type="entry name" value="Histidine_acid_phosphatase"/>
</dbReference>
<evidence type="ECO:0000256" key="2">
    <source>
        <dbReference type="ARBA" id="ARBA00022801"/>
    </source>
</evidence>
<comment type="similarity">
    <text evidence="1">Belongs to the histidine acid phosphatase family.</text>
</comment>
<dbReference type="Pfam" id="PF00328">
    <property type="entry name" value="His_Phos_2"/>
    <property type="match status" value="2"/>
</dbReference>
<dbReference type="OrthoDB" id="10257284at2759"/>
<dbReference type="SUPFAM" id="SSF53254">
    <property type="entry name" value="Phosphoglycerate mutase-like"/>
    <property type="match status" value="1"/>
</dbReference>
<dbReference type="EMBL" id="JAAAHW010000040">
    <property type="protein sequence ID" value="KAG0006896.1"/>
    <property type="molecule type" value="Genomic_DNA"/>
</dbReference>
<dbReference type="GO" id="GO:0016791">
    <property type="term" value="F:phosphatase activity"/>
    <property type="evidence" value="ECO:0007669"/>
    <property type="project" value="TreeGrafter"/>
</dbReference>
<dbReference type="CDD" id="cd07061">
    <property type="entry name" value="HP_HAP_like"/>
    <property type="match status" value="1"/>
</dbReference>
<protein>
    <submittedName>
        <fullName evidence="4">Uncharacterized protein</fullName>
    </submittedName>
</protein>
<reference evidence="4" key="1">
    <citation type="journal article" date="2020" name="Fungal Divers.">
        <title>Resolving the Mortierellaceae phylogeny through synthesis of multi-gene phylogenetics and phylogenomics.</title>
        <authorList>
            <person name="Vandepol N."/>
            <person name="Liber J."/>
            <person name="Desiro A."/>
            <person name="Na H."/>
            <person name="Kennedy M."/>
            <person name="Barry K."/>
            <person name="Grigoriev I.V."/>
            <person name="Miller A.N."/>
            <person name="O'Donnell K."/>
            <person name="Stajich J.E."/>
            <person name="Bonito G."/>
        </authorList>
    </citation>
    <scope>NUCLEOTIDE SEQUENCE</scope>
    <source>
        <strain evidence="4">MES-2147</strain>
    </source>
</reference>
<evidence type="ECO:0000256" key="3">
    <source>
        <dbReference type="SAM" id="Coils"/>
    </source>
</evidence>
<name>A0A9P6MM62_9FUNG</name>
<accession>A0A9P6MM62</accession>
<dbReference type="InterPro" id="IPR000560">
    <property type="entry name" value="His_Pase_clade-2"/>
</dbReference>
<evidence type="ECO:0000256" key="1">
    <source>
        <dbReference type="ARBA" id="ARBA00005375"/>
    </source>
</evidence>
<evidence type="ECO:0000313" key="4">
    <source>
        <dbReference type="EMBL" id="KAG0006896.1"/>
    </source>
</evidence>